<dbReference type="AlphaFoldDB" id="A0A172YFF4"/>
<keyword evidence="6" id="KW-0456">Lyase</keyword>
<protein>
    <recommendedName>
        <fullName evidence="3">2-oxo-4-hydroxy-4-carboxy-5-ureidoimidazoline decarboxylase</fullName>
        <ecNumber evidence="3">4.1.1.97</ecNumber>
    </recommendedName>
</protein>
<dbReference type="NCBIfam" id="TIGR03164">
    <property type="entry name" value="UHCUDC"/>
    <property type="match status" value="1"/>
</dbReference>
<evidence type="ECO:0000313" key="9">
    <source>
        <dbReference type="Proteomes" id="UP000077875"/>
    </source>
</evidence>
<dbReference type="KEGG" id="haa:A5892_11450"/>
<keyword evidence="4" id="KW-0659">Purine metabolism</keyword>
<dbReference type="GO" id="GO:0019628">
    <property type="term" value="P:urate catabolic process"/>
    <property type="evidence" value="ECO:0007669"/>
    <property type="project" value="UniProtKB-UniPathway"/>
</dbReference>
<keyword evidence="9" id="KW-1185">Reference proteome</keyword>
<dbReference type="SUPFAM" id="SSF158694">
    <property type="entry name" value="UraD-Like"/>
    <property type="match status" value="1"/>
</dbReference>
<sequence length="194" mass="22171">MSIADCIITPPLSRRFYERIAMHQTSPAPWPLAELERLERDEFVARLGGVYEHSSWVAELAHRERPFGDFETLVERFRHQVAVASVEAKRALVLAHPELGGRRLESLTLDSQREQRGAGLSEASSAKIERMTELNRAYRERHGFPFIIAVAGLDADRILAEMERRLPRESDQEFTEALAQIDRIARLRLSQLVA</sequence>
<gene>
    <name evidence="8" type="ORF">A5892_11450</name>
</gene>
<dbReference type="GO" id="GO:0051997">
    <property type="term" value="F:2-oxo-4-hydroxy-4-carboxy-5-ureidoimidazoline decarboxylase activity"/>
    <property type="evidence" value="ECO:0007669"/>
    <property type="project" value="UniProtKB-EC"/>
</dbReference>
<accession>A0A172YFF4</accession>
<dbReference type="InterPro" id="IPR018020">
    <property type="entry name" value="OHCU_decarboxylase"/>
</dbReference>
<evidence type="ECO:0000256" key="2">
    <source>
        <dbReference type="ARBA" id="ARBA00004754"/>
    </source>
</evidence>
<comment type="pathway">
    <text evidence="2">Purine metabolism; urate degradation; (S)-allantoin from urate: step 3/3.</text>
</comment>
<dbReference type="InterPro" id="IPR036778">
    <property type="entry name" value="OHCU_decarboxylase_sf"/>
</dbReference>
<dbReference type="PANTHER" id="PTHR43466">
    <property type="entry name" value="2-OXO-4-HYDROXY-4-CARBOXY-5-UREIDOIMIDAZOLINE DECARBOXYLASE-RELATED"/>
    <property type="match status" value="1"/>
</dbReference>
<dbReference type="Gene3D" id="1.10.3330.10">
    <property type="entry name" value="Oxo-4-hydroxy-4-carboxy-5-ureidoimidazoline decarboxylase"/>
    <property type="match status" value="1"/>
</dbReference>
<name>A0A172YFF4_9GAMM</name>
<evidence type="ECO:0000256" key="1">
    <source>
        <dbReference type="ARBA" id="ARBA00001163"/>
    </source>
</evidence>
<dbReference type="InterPro" id="IPR017580">
    <property type="entry name" value="OHCU_decarboxylase-1"/>
</dbReference>
<dbReference type="Proteomes" id="UP000077875">
    <property type="component" value="Chromosome"/>
</dbReference>
<dbReference type="STRING" id="376489.A5892_11450"/>
<dbReference type="UniPathway" id="UPA00394">
    <property type="reaction ID" value="UER00652"/>
</dbReference>
<feature type="domain" description="Oxo-4-hydroxy-4-carboxy-5-ureidoimidazoline decarboxylase" evidence="7">
    <location>
        <begin position="37"/>
        <end position="189"/>
    </location>
</feature>
<comment type="catalytic activity">
    <reaction evidence="1">
        <text>5-hydroxy-2-oxo-4-ureido-2,5-dihydro-1H-imidazole-5-carboxylate + H(+) = (S)-allantoin + CO2</text>
        <dbReference type="Rhea" id="RHEA:26301"/>
        <dbReference type="ChEBI" id="CHEBI:15378"/>
        <dbReference type="ChEBI" id="CHEBI:15678"/>
        <dbReference type="ChEBI" id="CHEBI:16526"/>
        <dbReference type="ChEBI" id="CHEBI:58639"/>
        <dbReference type="EC" id="4.1.1.97"/>
    </reaction>
</comment>
<evidence type="ECO:0000256" key="6">
    <source>
        <dbReference type="ARBA" id="ARBA00023239"/>
    </source>
</evidence>
<organism evidence="8 9">
    <name type="scientific">Halotalea alkalilenta</name>
    <dbReference type="NCBI Taxonomy" id="376489"/>
    <lineage>
        <taxon>Bacteria</taxon>
        <taxon>Pseudomonadati</taxon>
        <taxon>Pseudomonadota</taxon>
        <taxon>Gammaproteobacteria</taxon>
        <taxon>Oceanospirillales</taxon>
        <taxon>Halomonadaceae</taxon>
        <taxon>Halotalea</taxon>
    </lineage>
</organism>
<dbReference type="EMBL" id="CP015243">
    <property type="protein sequence ID" value="ANF58001.1"/>
    <property type="molecule type" value="Genomic_DNA"/>
</dbReference>
<reference evidence="8 9" key="1">
    <citation type="submission" date="2016-04" db="EMBL/GenBank/DDBJ databases">
        <title>Complete Genome Sequence of Halotalea alkalilenta IHB B 13600.</title>
        <authorList>
            <person name="Swarnkar M.K."/>
            <person name="Sharma A."/>
            <person name="Kaushal K."/>
            <person name="Soni R."/>
            <person name="Rana S."/>
            <person name="Singh A.K."/>
            <person name="Gulati A."/>
        </authorList>
    </citation>
    <scope>NUCLEOTIDE SEQUENCE [LARGE SCALE GENOMIC DNA]</scope>
    <source>
        <strain evidence="8 9">IHB B 13600</strain>
    </source>
</reference>
<evidence type="ECO:0000256" key="5">
    <source>
        <dbReference type="ARBA" id="ARBA00022793"/>
    </source>
</evidence>
<dbReference type="Pfam" id="PF09349">
    <property type="entry name" value="OHCU_decarbox"/>
    <property type="match status" value="1"/>
</dbReference>
<dbReference type="EC" id="4.1.1.97" evidence="3"/>
<evidence type="ECO:0000259" key="7">
    <source>
        <dbReference type="Pfam" id="PF09349"/>
    </source>
</evidence>
<proteinExistence type="predicted"/>
<dbReference type="PANTHER" id="PTHR43466:SF1">
    <property type="entry name" value="2-OXO-4-HYDROXY-4-CARBOXY-5-UREIDOIMIDAZOLINE DECARBOXYLASE-RELATED"/>
    <property type="match status" value="1"/>
</dbReference>
<evidence type="ECO:0000256" key="4">
    <source>
        <dbReference type="ARBA" id="ARBA00022631"/>
    </source>
</evidence>
<evidence type="ECO:0000256" key="3">
    <source>
        <dbReference type="ARBA" id="ARBA00012257"/>
    </source>
</evidence>
<dbReference type="GO" id="GO:0000255">
    <property type="term" value="P:allantoin metabolic process"/>
    <property type="evidence" value="ECO:0007669"/>
    <property type="project" value="InterPro"/>
</dbReference>
<evidence type="ECO:0000313" key="8">
    <source>
        <dbReference type="EMBL" id="ANF58001.1"/>
    </source>
</evidence>
<keyword evidence="5" id="KW-0210">Decarboxylase</keyword>
<dbReference type="GO" id="GO:0006144">
    <property type="term" value="P:purine nucleobase metabolic process"/>
    <property type="evidence" value="ECO:0007669"/>
    <property type="project" value="UniProtKB-KW"/>
</dbReference>